<protein>
    <submittedName>
        <fullName evidence="1">Uncharacterized protein</fullName>
    </submittedName>
</protein>
<organism evidence="1 2">
    <name type="scientific">Portunus trituberculatus</name>
    <name type="common">Swimming crab</name>
    <name type="synonym">Neptunus trituberculatus</name>
    <dbReference type="NCBI Taxonomy" id="210409"/>
    <lineage>
        <taxon>Eukaryota</taxon>
        <taxon>Metazoa</taxon>
        <taxon>Ecdysozoa</taxon>
        <taxon>Arthropoda</taxon>
        <taxon>Crustacea</taxon>
        <taxon>Multicrustacea</taxon>
        <taxon>Malacostraca</taxon>
        <taxon>Eumalacostraca</taxon>
        <taxon>Eucarida</taxon>
        <taxon>Decapoda</taxon>
        <taxon>Pleocyemata</taxon>
        <taxon>Brachyura</taxon>
        <taxon>Eubrachyura</taxon>
        <taxon>Portunoidea</taxon>
        <taxon>Portunidae</taxon>
        <taxon>Portuninae</taxon>
        <taxon>Portunus</taxon>
    </lineage>
</organism>
<keyword evidence="2" id="KW-1185">Reference proteome</keyword>
<name>A0A5B7FZP1_PORTR</name>
<dbReference type="AlphaFoldDB" id="A0A5B7FZP1"/>
<evidence type="ECO:0000313" key="1">
    <source>
        <dbReference type="EMBL" id="MPC50493.1"/>
    </source>
</evidence>
<proteinExistence type="predicted"/>
<reference evidence="1 2" key="1">
    <citation type="submission" date="2019-05" db="EMBL/GenBank/DDBJ databases">
        <title>Another draft genome of Portunus trituberculatus and its Hox gene families provides insights of decapod evolution.</title>
        <authorList>
            <person name="Jeong J.-H."/>
            <person name="Song I."/>
            <person name="Kim S."/>
            <person name="Choi T."/>
            <person name="Kim D."/>
            <person name="Ryu S."/>
            <person name="Kim W."/>
        </authorList>
    </citation>
    <scope>NUCLEOTIDE SEQUENCE [LARGE SCALE GENOMIC DNA]</scope>
    <source>
        <tissue evidence="1">Muscle</tissue>
    </source>
</reference>
<sequence>MKFCHSVLDTLPEYPTPNIPMCQESTVYNNGTSPYKNRRKSLTPSRRNGQVVGKLAVQVVCTESLVAASVLRASSSHSGGAGTFGRNATLDSARSCGRQRSGDGGWLWGALIPCQLCDRVTVINEPAIMWQELHQREVHDIP</sequence>
<accession>A0A5B7FZP1</accession>
<gene>
    <name evidence="1" type="ORF">E2C01_044322</name>
</gene>
<comment type="caution">
    <text evidence="1">The sequence shown here is derived from an EMBL/GenBank/DDBJ whole genome shotgun (WGS) entry which is preliminary data.</text>
</comment>
<evidence type="ECO:0000313" key="2">
    <source>
        <dbReference type="Proteomes" id="UP000324222"/>
    </source>
</evidence>
<dbReference type="EMBL" id="VSRR010009536">
    <property type="protein sequence ID" value="MPC50493.1"/>
    <property type="molecule type" value="Genomic_DNA"/>
</dbReference>
<dbReference type="Proteomes" id="UP000324222">
    <property type="component" value="Unassembled WGS sequence"/>
</dbReference>